<evidence type="ECO:0000259" key="2">
    <source>
        <dbReference type="Pfam" id="PF07833"/>
    </source>
</evidence>
<protein>
    <submittedName>
        <fullName evidence="3">Stalk domain-containing protein</fullName>
    </submittedName>
</protein>
<dbReference type="AlphaFoldDB" id="A0AAX3X1X1"/>
<reference evidence="3" key="1">
    <citation type="submission" date="2023-05" db="EMBL/GenBank/DDBJ databases">
        <title>Comparative genomics of Bacillaceae isolates and their secondary metabolite potential.</title>
        <authorList>
            <person name="Song L."/>
            <person name="Nielsen L.J."/>
            <person name="Mohite O."/>
            <person name="Xu X."/>
            <person name="Weber T."/>
            <person name="Kovacs A.T."/>
        </authorList>
    </citation>
    <scope>NUCLEOTIDE SEQUENCE</scope>
    <source>
        <strain evidence="3">LY1</strain>
    </source>
</reference>
<feature type="chain" id="PRO_5043489331" evidence="1">
    <location>
        <begin position="28"/>
        <end position="315"/>
    </location>
</feature>
<feature type="domain" description="Copper amine oxidase-like N-terminal" evidence="2">
    <location>
        <begin position="237"/>
        <end position="313"/>
    </location>
</feature>
<name>A0AAX3X1X1_9BACI</name>
<dbReference type="InterPro" id="IPR036582">
    <property type="entry name" value="Mao_N_sf"/>
</dbReference>
<sequence>MKMKKVVPFAMTALLIGSAFGVPSAFANEEEAAVTKAANNKEQNPQVQPIFIKVAGTVENVETHNKATYYTVKDGENINVFVVTDDTLVFDNTGKEVKLQKGDKVTAYTYANKPMIMIYPPQYNPEAIIVETKEMGSVELDFFNKDLVNTNNTLKLNIGEQTKLLSLSGKEVEVADLAEQHLLVFYTIATMSIPAQTPPSKVVVIDTITEKPGEVDPEEGKPSESAVQEIINKDFYEVDGTKMVPLRLIAEELGFIVESTGKGAIVSKGARSYTITRGQKEYGYNKAIRHFEAAPALLEPTKTYVPLEFVEELMK</sequence>
<gene>
    <name evidence="3" type="ORF">QNH24_10430</name>
</gene>
<dbReference type="RefSeq" id="WP_283872036.1">
    <property type="nucleotide sequence ID" value="NZ_CP126101.1"/>
</dbReference>
<proteinExistence type="predicted"/>
<dbReference type="EMBL" id="CP126101">
    <property type="protein sequence ID" value="WHY53624.1"/>
    <property type="molecule type" value="Genomic_DNA"/>
</dbReference>
<organism evidence="3 4">
    <name type="scientific">Lysinibacillus pakistanensis</name>
    <dbReference type="NCBI Taxonomy" id="759811"/>
    <lineage>
        <taxon>Bacteria</taxon>
        <taxon>Bacillati</taxon>
        <taxon>Bacillota</taxon>
        <taxon>Bacilli</taxon>
        <taxon>Bacillales</taxon>
        <taxon>Bacillaceae</taxon>
        <taxon>Lysinibacillus</taxon>
    </lineage>
</organism>
<dbReference type="SUPFAM" id="SSF55383">
    <property type="entry name" value="Copper amine oxidase, domain N"/>
    <property type="match status" value="1"/>
</dbReference>
<accession>A0AAX3X1X1</accession>
<feature type="signal peptide" evidence="1">
    <location>
        <begin position="1"/>
        <end position="27"/>
    </location>
</feature>
<keyword evidence="1" id="KW-0732">Signal</keyword>
<dbReference type="Proteomes" id="UP001178322">
    <property type="component" value="Chromosome"/>
</dbReference>
<evidence type="ECO:0000313" key="3">
    <source>
        <dbReference type="EMBL" id="WHY53624.1"/>
    </source>
</evidence>
<evidence type="ECO:0000313" key="4">
    <source>
        <dbReference type="Proteomes" id="UP001178322"/>
    </source>
</evidence>
<evidence type="ECO:0000256" key="1">
    <source>
        <dbReference type="SAM" id="SignalP"/>
    </source>
</evidence>
<dbReference type="InterPro" id="IPR012854">
    <property type="entry name" value="Cu_amine_oxidase-like_N"/>
</dbReference>
<dbReference type="Pfam" id="PF07833">
    <property type="entry name" value="Cu_amine_oxidN1"/>
    <property type="match status" value="1"/>
</dbReference>
<dbReference type="Gene3D" id="3.30.457.10">
    <property type="entry name" value="Copper amine oxidase-like, N-terminal domain"/>
    <property type="match status" value="1"/>
</dbReference>